<dbReference type="PROSITE" id="PS51257">
    <property type="entry name" value="PROKAR_LIPOPROTEIN"/>
    <property type="match status" value="1"/>
</dbReference>
<comment type="caution">
    <text evidence="14">The sequence shown here is derived from an EMBL/GenBank/DDBJ whole genome shotgun (WGS) entry which is preliminary data.</text>
</comment>
<dbReference type="NCBIfam" id="NF008745">
    <property type="entry name" value="PRK11778.1"/>
    <property type="match status" value="1"/>
</dbReference>
<protein>
    <submittedName>
        <fullName evidence="16">Probable protease SohB</fullName>
    </submittedName>
</protein>
<dbReference type="PANTHER" id="PTHR42987">
    <property type="entry name" value="PEPTIDASE S49"/>
    <property type="match status" value="1"/>
</dbReference>
<dbReference type="SUPFAM" id="SSF52096">
    <property type="entry name" value="ClpP/crotonase"/>
    <property type="match status" value="1"/>
</dbReference>
<evidence type="ECO:0000256" key="9">
    <source>
        <dbReference type="ARBA" id="ARBA00023136"/>
    </source>
</evidence>
<dbReference type="OrthoDB" id="45421at2759"/>
<evidence type="ECO:0000256" key="11">
    <source>
        <dbReference type="SAM" id="SignalP"/>
    </source>
</evidence>
<evidence type="ECO:0000256" key="8">
    <source>
        <dbReference type="ARBA" id="ARBA00022989"/>
    </source>
</evidence>
<keyword evidence="7" id="KW-0720">Serine protease</keyword>
<dbReference type="EMBL" id="CAMXCT030000285">
    <property type="protein sequence ID" value="CAL4763959.1"/>
    <property type="molecule type" value="Genomic_DNA"/>
</dbReference>
<dbReference type="EMBL" id="CAMXCT010000285">
    <property type="protein sequence ID" value="CAI3976647.1"/>
    <property type="molecule type" value="Genomic_DNA"/>
</dbReference>
<proteinExistence type="inferred from homology"/>
<dbReference type="InterPro" id="IPR047272">
    <property type="entry name" value="S49_SppA_C"/>
</dbReference>
<dbReference type="EMBL" id="CAMXCT020000285">
    <property type="protein sequence ID" value="CAL1130022.1"/>
    <property type="molecule type" value="Genomic_DNA"/>
</dbReference>
<evidence type="ECO:0000313" key="15">
    <source>
        <dbReference type="EMBL" id="CAL1130022.1"/>
    </source>
</evidence>
<evidence type="ECO:0000256" key="10">
    <source>
        <dbReference type="SAM" id="Coils"/>
    </source>
</evidence>
<dbReference type="GO" id="GO:0006508">
    <property type="term" value="P:proteolysis"/>
    <property type="evidence" value="ECO:0007669"/>
    <property type="project" value="UniProtKB-KW"/>
</dbReference>
<evidence type="ECO:0000256" key="2">
    <source>
        <dbReference type="ARBA" id="ARBA00008683"/>
    </source>
</evidence>
<keyword evidence="11" id="KW-0732">Signal</keyword>
<dbReference type="AlphaFoldDB" id="A0A9P1BNP9"/>
<accession>A0A9P1BNP9</accession>
<evidence type="ECO:0000256" key="3">
    <source>
        <dbReference type="ARBA" id="ARBA00022475"/>
    </source>
</evidence>
<dbReference type="Pfam" id="PF08496">
    <property type="entry name" value="Peptidase_S49_N"/>
    <property type="match status" value="1"/>
</dbReference>
<dbReference type="Pfam" id="PF01343">
    <property type="entry name" value="Peptidase_S49"/>
    <property type="match status" value="1"/>
</dbReference>
<evidence type="ECO:0000256" key="1">
    <source>
        <dbReference type="ARBA" id="ARBA00004236"/>
    </source>
</evidence>
<reference evidence="15" key="2">
    <citation type="submission" date="2024-04" db="EMBL/GenBank/DDBJ databases">
        <authorList>
            <person name="Chen Y."/>
            <person name="Shah S."/>
            <person name="Dougan E. K."/>
            <person name="Thang M."/>
            <person name="Chan C."/>
        </authorList>
    </citation>
    <scope>NUCLEOTIDE SEQUENCE [LARGE SCALE GENOMIC DNA]</scope>
</reference>
<feature type="coiled-coil region" evidence="10">
    <location>
        <begin position="424"/>
        <end position="458"/>
    </location>
</feature>
<evidence type="ECO:0000259" key="12">
    <source>
        <dbReference type="Pfam" id="PF01343"/>
    </source>
</evidence>
<keyword evidence="8" id="KW-1133">Transmembrane helix</keyword>
<keyword evidence="10" id="KW-0175">Coiled coil</keyword>
<dbReference type="PANTHER" id="PTHR42987:SF4">
    <property type="entry name" value="PROTEASE SOHB-RELATED"/>
    <property type="match status" value="1"/>
</dbReference>
<keyword evidence="3" id="KW-1003">Cell membrane</keyword>
<evidence type="ECO:0000256" key="7">
    <source>
        <dbReference type="ARBA" id="ARBA00022825"/>
    </source>
</evidence>
<keyword evidence="9" id="KW-0472">Membrane</keyword>
<keyword evidence="5" id="KW-0812">Transmembrane</keyword>
<feature type="signal peptide" evidence="11">
    <location>
        <begin position="1"/>
        <end position="18"/>
    </location>
</feature>
<gene>
    <name evidence="14" type="ORF">C1SCF055_LOCUS4850</name>
</gene>
<evidence type="ECO:0000313" key="17">
    <source>
        <dbReference type="Proteomes" id="UP001152797"/>
    </source>
</evidence>
<evidence type="ECO:0000256" key="5">
    <source>
        <dbReference type="ARBA" id="ARBA00022692"/>
    </source>
</evidence>
<organism evidence="14">
    <name type="scientific">Cladocopium goreaui</name>
    <dbReference type="NCBI Taxonomy" id="2562237"/>
    <lineage>
        <taxon>Eukaryota</taxon>
        <taxon>Sar</taxon>
        <taxon>Alveolata</taxon>
        <taxon>Dinophyceae</taxon>
        <taxon>Suessiales</taxon>
        <taxon>Symbiodiniaceae</taxon>
        <taxon>Cladocopium</taxon>
    </lineage>
</organism>
<evidence type="ECO:0000313" key="14">
    <source>
        <dbReference type="EMBL" id="CAI3976647.1"/>
    </source>
</evidence>
<feature type="domain" description="Peptidase S49 N-terminal proteobacteria" evidence="13">
    <location>
        <begin position="386"/>
        <end position="533"/>
    </location>
</feature>
<evidence type="ECO:0000313" key="16">
    <source>
        <dbReference type="EMBL" id="CAL4763959.1"/>
    </source>
</evidence>
<keyword evidence="6" id="KW-0378">Hydrolase</keyword>
<reference evidence="14" key="1">
    <citation type="submission" date="2022-10" db="EMBL/GenBank/DDBJ databases">
        <authorList>
            <person name="Chen Y."/>
            <person name="Dougan E. K."/>
            <person name="Chan C."/>
            <person name="Rhodes N."/>
            <person name="Thang M."/>
        </authorList>
    </citation>
    <scope>NUCLEOTIDE SEQUENCE</scope>
</reference>
<dbReference type="Proteomes" id="UP001152797">
    <property type="component" value="Unassembled WGS sequence"/>
</dbReference>
<evidence type="ECO:0000259" key="13">
    <source>
        <dbReference type="Pfam" id="PF08496"/>
    </source>
</evidence>
<dbReference type="Gene3D" id="6.20.330.10">
    <property type="match status" value="1"/>
</dbReference>
<dbReference type="InterPro" id="IPR002142">
    <property type="entry name" value="Peptidase_S49"/>
</dbReference>
<feature type="domain" description="Peptidase S49" evidence="12">
    <location>
        <begin position="537"/>
        <end position="677"/>
    </location>
</feature>
<dbReference type="InterPro" id="IPR029045">
    <property type="entry name" value="ClpP/crotonase-like_dom_sf"/>
</dbReference>
<evidence type="ECO:0000256" key="4">
    <source>
        <dbReference type="ARBA" id="ARBA00022670"/>
    </source>
</evidence>
<evidence type="ECO:0000256" key="6">
    <source>
        <dbReference type="ARBA" id="ARBA00022801"/>
    </source>
</evidence>
<keyword evidence="4 16" id="KW-0645">Protease</keyword>
<dbReference type="Gene3D" id="3.90.226.10">
    <property type="entry name" value="2-enoyl-CoA Hydratase, Chain A, domain 1"/>
    <property type="match status" value="1"/>
</dbReference>
<name>A0A9P1BNP9_9DINO</name>
<dbReference type="GO" id="GO:0005886">
    <property type="term" value="C:plasma membrane"/>
    <property type="evidence" value="ECO:0007669"/>
    <property type="project" value="UniProtKB-SubCell"/>
</dbReference>
<comment type="subcellular location">
    <subcellularLocation>
        <location evidence="1">Cell membrane</location>
    </subcellularLocation>
</comment>
<keyword evidence="17" id="KW-1185">Reference proteome</keyword>
<dbReference type="GO" id="GO:0004252">
    <property type="term" value="F:serine-type endopeptidase activity"/>
    <property type="evidence" value="ECO:0007669"/>
    <property type="project" value="InterPro"/>
</dbReference>
<feature type="chain" id="PRO_5043269634" evidence="11">
    <location>
        <begin position="19"/>
        <end position="681"/>
    </location>
</feature>
<sequence length="681" mass="74144">MMRLLFLLGSFGAGCCSGEIPSAEFQDQKRLAFAQLKLPLVSFGSQPRRLDGGTVASCASACEGFQCFLDDKQAWSDQLRSLSVHDEESMRLQLALTVQAAGSACYHRAAIECSNTSFECTGAQQVEGDHRMFPCICEACPNYFNAIIKVIPIFEHLQPNVSNSGVIQDLISELCPAMATVKCMITAPSCLAAGFMDSPTGRAFEYLAAMRPQCISSNLPMDYTEVWSSYVDFLDQFRWIAKEKDELASRLSSSVVFRSNGLFHHFLHRSLQTDPICTEPEPAPHPARAKGMYATLASEEGQGFGEEPGSRPRKTFTPRELYQASKESQSAREKAKTAASAALALSGLGVLVWHHWAMVASFNCLGGGLMLLGAVLAPRPSLGEKEGQGRLKLKLLNNSERWKADQKALQELLGAGAPPAPLLKAQGEEEKEDGKQLKEALQQRNEEIQEALQAGEAVSSIEARLRPKTFVFDFHDGIAGAAQPEKMKKQLEDLRDIVTFILHTAKSPHDQAVVRIGSPGGRVTDYGFAAAQLLRLRSKGLTLTACVDKVAASGGYMMACAANSVVATPFSLVGSIGVLTSTPNFSKVLKRHEIDWIQITAGKWKRTVDPLSEITEEQRAKAQEDVQAVHEAFKGMVQQQRNSLDVDEVATGEVFLGAEAMQRGLVDRLATSDEAAKPRGI</sequence>
<comment type="similarity">
    <text evidence="2">Belongs to the peptidase S49 family.</text>
</comment>
<dbReference type="InterPro" id="IPR013703">
    <property type="entry name" value="Peptidase_S49_N_proteobac"/>
</dbReference>
<dbReference type="CDD" id="cd07023">
    <property type="entry name" value="S49_Sppa_N_C"/>
    <property type="match status" value="1"/>
</dbReference>